<accession>R9P338</accession>
<proteinExistence type="predicted"/>
<name>R9P338_PSEHS</name>
<dbReference type="Proteomes" id="UP000014071">
    <property type="component" value="Unassembled WGS sequence"/>
</dbReference>
<evidence type="ECO:0000313" key="2">
    <source>
        <dbReference type="EMBL" id="GAC92520.1"/>
    </source>
</evidence>
<feature type="compositionally biased region" description="Basic and acidic residues" evidence="1">
    <location>
        <begin position="88"/>
        <end position="97"/>
    </location>
</feature>
<protein>
    <submittedName>
        <fullName evidence="2">Uncharacterized protein</fullName>
    </submittedName>
</protein>
<reference evidence="3" key="1">
    <citation type="journal article" date="2013" name="Genome Announc.">
        <title>Draft genome sequence of the basidiomycetous yeast-like fungus Pseudozyma hubeiensis SY62, which produces an abundant amount of the biosurfactant mannosylerythritol lipids.</title>
        <authorList>
            <person name="Konishi M."/>
            <person name="Hatada Y."/>
            <person name="Horiuchi J."/>
        </authorList>
    </citation>
    <scope>NUCLEOTIDE SEQUENCE [LARGE SCALE GENOMIC DNA]</scope>
    <source>
        <strain evidence="3">SY62</strain>
    </source>
</reference>
<organism evidence="2 3">
    <name type="scientific">Pseudozyma hubeiensis (strain SY62)</name>
    <name type="common">Yeast</name>
    <dbReference type="NCBI Taxonomy" id="1305764"/>
    <lineage>
        <taxon>Eukaryota</taxon>
        <taxon>Fungi</taxon>
        <taxon>Dikarya</taxon>
        <taxon>Basidiomycota</taxon>
        <taxon>Ustilaginomycotina</taxon>
        <taxon>Ustilaginomycetes</taxon>
        <taxon>Ustilaginales</taxon>
        <taxon>Ustilaginaceae</taxon>
        <taxon>Pseudozyma</taxon>
    </lineage>
</organism>
<dbReference type="HOGENOM" id="CLU_2347618_0_0_1"/>
<dbReference type="EMBL" id="DF238766">
    <property type="protein sequence ID" value="GAC92520.1"/>
    <property type="molecule type" value="Genomic_DNA"/>
</dbReference>
<dbReference type="RefSeq" id="XP_012186107.1">
    <property type="nucleotide sequence ID" value="XM_012330717.1"/>
</dbReference>
<gene>
    <name evidence="2" type="ORF">PHSY_000074</name>
</gene>
<feature type="compositionally biased region" description="Basic residues" evidence="1">
    <location>
        <begin position="76"/>
        <end position="87"/>
    </location>
</feature>
<keyword evidence="3" id="KW-1185">Reference proteome</keyword>
<dbReference type="AlphaFoldDB" id="R9P338"/>
<dbReference type="GeneID" id="24105386"/>
<feature type="region of interest" description="Disordered" evidence="1">
    <location>
        <begin position="75"/>
        <end position="97"/>
    </location>
</feature>
<sequence>MDDASWDKEGQRRQLFSGASPRAVDVIRRRRMTSGRCRLRVVTERLLCGRQGDAAKAKEASKPLQGPLTPLLARRSAAKSYKRHSSRPNKEVKFYEI</sequence>
<evidence type="ECO:0000313" key="3">
    <source>
        <dbReference type="Proteomes" id="UP000014071"/>
    </source>
</evidence>
<evidence type="ECO:0000256" key="1">
    <source>
        <dbReference type="SAM" id="MobiDB-lite"/>
    </source>
</evidence>